<accession>A0A1Q2CXU4</accession>
<dbReference type="KEGG" id="tfa:BW733_08800"/>
<protein>
    <recommendedName>
        <fullName evidence="3">DUF4919 domain-containing protein</fullName>
    </recommendedName>
</protein>
<dbReference type="EMBL" id="CP019607">
    <property type="protein sequence ID" value="AQP50910.1"/>
    <property type="molecule type" value="Genomic_DNA"/>
</dbReference>
<evidence type="ECO:0000313" key="2">
    <source>
        <dbReference type="Proteomes" id="UP000188235"/>
    </source>
</evidence>
<reference evidence="1 2" key="1">
    <citation type="journal article" date="2008" name="Int. J. Syst. Evol. Microbiol.">
        <title>Tessaracoccus flavescens sp. nov., isolated from marine sediment.</title>
        <authorList>
            <person name="Lee D.W."/>
            <person name="Lee S.D."/>
        </authorList>
    </citation>
    <scope>NUCLEOTIDE SEQUENCE [LARGE SCALE GENOMIC DNA]</scope>
    <source>
        <strain evidence="1 2">SST-39T</strain>
    </source>
</reference>
<gene>
    <name evidence="1" type="ORF">BW733_08800</name>
</gene>
<organism evidence="1 2">
    <name type="scientific">Tessaracoccus flavescens</name>
    <dbReference type="NCBI Taxonomy" id="399497"/>
    <lineage>
        <taxon>Bacteria</taxon>
        <taxon>Bacillati</taxon>
        <taxon>Actinomycetota</taxon>
        <taxon>Actinomycetes</taxon>
        <taxon>Propionibacteriales</taxon>
        <taxon>Propionibacteriaceae</taxon>
        <taxon>Tessaracoccus</taxon>
    </lineage>
</organism>
<evidence type="ECO:0008006" key="3">
    <source>
        <dbReference type="Google" id="ProtNLM"/>
    </source>
</evidence>
<dbReference type="STRING" id="399497.BW733_08800"/>
<dbReference type="Proteomes" id="UP000188235">
    <property type="component" value="Chromosome"/>
</dbReference>
<keyword evidence="2" id="KW-1185">Reference proteome</keyword>
<dbReference type="RefSeq" id="WP_077349711.1">
    <property type="nucleotide sequence ID" value="NZ_CP019607.1"/>
</dbReference>
<dbReference type="OrthoDB" id="3781280at2"/>
<dbReference type="AlphaFoldDB" id="A0A1Q2CXU4"/>
<evidence type="ECO:0000313" key="1">
    <source>
        <dbReference type="EMBL" id="AQP50910.1"/>
    </source>
</evidence>
<sequence>MRFDEALSTWLDDPSRENTATLRTAIQGAPNYVTSPDFEPAATAVQTGDYRKAFDALMGLMPAVFLSPLAHSLLARTLLGLGQEDDASREKAFARASLVTIVDSGDGSLARPWIVLRITDEYDVLASLGEKSSMQVPLEDGGRLIDAITTRTGNTYHFELWRRGERVKGSAA</sequence>
<proteinExistence type="predicted"/>
<name>A0A1Q2CXU4_9ACTN</name>